<dbReference type="EMBL" id="JABFCS010000001">
    <property type="protein sequence ID" value="NNU43600.1"/>
    <property type="molecule type" value="Genomic_DNA"/>
</dbReference>
<keyword evidence="2" id="KW-1185">Reference proteome</keyword>
<name>A0A849K7W4_9BURK</name>
<gene>
    <name evidence="1" type="ORF">HK415_11220</name>
</gene>
<sequence length="72" mass="7615">MDSRGAGNGPFRLCFRSLFASGRGYAFPCDGAGRVDLDGLSDTARNNYLYARAMVGKELAVPAVEAEEPKAG</sequence>
<protein>
    <submittedName>
        <fullName evidence="1">Uncharacterized protein</fullName>
    </submittedName>
</protein>
<evidence type="ECO:0000313" key="1">
    <source>
        <dbReference type="EMBL" id="NNU43600.1"/>
    </source>
</evidence>
<dbReference type="AlphaFoldDB" id="A0A849K7W4"/>
<evidence type="ECO:0000313" key="2">
    <source>
        <dbReference type="Proteomes" id="UP000552954"/>
    </source>
</evidence>
<reference evidence="1 2" key="1">
    <citation type="submission" date="2020-05" db="EMBL/GenBank/DDBJ databases">
        <authorList>
            <person name="Khan S.A."/>
            <person name="Jeon C.O."/>
            <person name="Chun B.H."/>
        </authorList>
    </citation>
    <scope>NUCLEOTIDE SEQUENCE [LARGE SCALE GENOMIC DNA]</scope>
    <source>
        <strain evidence="1 2">B156</strain>
    </source>
</reference>
<accession>A0A849K7W4</accession>
<reference evidence="1 2" key="2">
    <citation type="submission" date="2020-06" db="EMBL/GenBank/DDBJ databases">
        <title>Ramlibacter rhizophilus sp. nov., isolated from rhizosphere soil of national flower Mugunghwa from South Korea.</title>
        <authorList>
            <person name="Zheng-Fei Y."/>
            <person name="Huan T."/>
        </authorList>
    </citation>
    <scope>NUCLEOTIDE SEQUENCE [LARGE SCALE GENOMIC DNA]</scope>
    <source>
        <strain evidence="1 2">B156</strain>
    </source>
</reference>
<organism evidence="1 2">
    <name type="scientific">Ramlibacter montanisoli</name>
    <dbReference type="NCBI Taxonomy" id="2732512"/>
    <lineage>
        <taxon>Bacteria</taxon>
        <taxon>Pseudomonadati</taxon>
        <taxon>Pseudomonadota</taxon>
        <taxon>Betaproteobacteria</taxon>
        <taxon>Burkholderiales</taxon>
        <taxon>Comamonadaceae</taxon>
        <taxon>Ramlibacter</taxon>
    </lineage>
</organism>
<comment type="caution">
    <text evidence="1">The sequence shown here is derived from an EMBL/GenBank/DDBJ whole genome shotgun (WGS) entry which is preliminary data.</text>
</comment>
<dbReference type="Proteomes" id="UP000552954">
    <property type="component" value="Unassembled WGS sequence"/>
</dbReference>
<proteinExistence type="predicted"/>